<evidence type="ECO:0000259" key="2">
    <source>
        <dbReference type="PROSITE" id="PS50914"/>
    </source>
</evidence>
<dbReference type="InterPro" id="IPR007055">
    <property type="entry name" value="BON_dom"/>
</dbReference>
<dbReference type="PROSITE" id="PS50914">
    <property type="entry name" value="BON"/>
    <property type="match status" value="6"/>
</dbReference>
<feature type="domain" description="BON" evidence="2">
    <location>
        <begin position="181"/>
        <end position="251"/>
    </location>
</feature>
<feature type="signal peptide" evidence="1">
    <location>
        <begin position="1"/>
        <end position="31"/>
    </location>
</feature>
<feature type="domain" description="BON" evidence="2">
    <location>
        <begin position="262"/>
        <end position="330"/>
    </location>
</feature>
<dbReference type="Pfam" id="PF04972">
    <property type="entry name" value="BON"/>
    <property type="match status" value="6"/>
</dbReference>
<dbReference type="SMART" id="SM00749">
    <property type="entry name" value="BON"/>
    <property type="match status" value="6"/>
</dbReference>
<name>A0ABS5U3W7_9BACT</name>
<dbReference type="Gene3D" id="3.30.1340.30">
    <property type="match status" value="6"/>
</dbReference>
<proteinExistence type="predicted"/>
<feature type="domain" description="BON" evidence="2">
    <location>
        <begin position="36"/>
        <end position="104"/>
    </location>
</feature>
<gene>
    <name evidence="3" type="ORF">KJB30_00950</name>
</gene>
<dbReference type="Proteomes" id="UP000784128">
    <property type="component" value="Unassembled WGS sequence"/>
</dbReference>
<dbReference type="InterPro" id="IPR051686">
    <property type="entry name" value="Lipoprotein_DolP"/>
</dbReference>
<keyword evidence="4" id="KW-1185">Reference proteome</keyword>
<feature type="domain" description="BON" evidence="2">
    <location>
        <begin position="433"/>
        <end position="499"/>
    </location>
</feature>
<dbReference type="EMBL" id="JAHDYS010000001">
    <property type="protein sequence ID" value="MBT1070342.1"/>
    <property type="molecule type" value="Genomic_DNA"/>
</dbReference>
<evidence type="ECO:0000313" key="4">
    <source>
        <dbReference type="Proteomes" id="UP000784128"/>
    </source>
</evidence>
<dbReference type="InterPro" id="IPR014004">
    <property type="entry name" value="Transpt-assoc_nodulatn_dom_bac"/>
</dbReference>
<protein>
    <submittedName>
        <fullName evidence="3">BON domain-containing protein</fullName>
    </submittedName>
</protein>
<keyword evidence="1" id="KW-0732">Signal</keyword>
<accession>A0ABS5U3W7</accession>
<reference evidence="3 4" key="1">
    <citation type="submission" date="2021-05" db="EMBL/GenBank/DDBJ databases">
        <title>The draft genome of Geobacter chapellei DSM 13688.</title>
        <authorList>
            <person name="Xu Z."/>
            <person name="Masuda Y."/>
            <person name="Itoh H."/>
            <person name="Senoo K."/>
        </authorList>
    </citation>
    <scope>NUCLEOTIDE SEQUENCE [LARGE SCALE GENOMIC DNA]</scope>
    <source>
        <strain evidence="3 4">DSM 13688</strain>
    </source>
</reference>
<dbReference type="PANTHER" id="PTHR34606">
    <property type="entry name" value="BON DOMAIN-CONTAINING PROTEIN"/>
    <property type="match status" value="1"/>
</dbReference>
<comment type="caution">
    <text evidence="3">The sequence shown here is derived from an EMBL/GenBank/DDBJ whole genome shotgun (WGS) entry which is preliminary data.</text>
</comment>
<feature type="domain" description="BON" evidence="2">
    <location>
        <begin position="335"/>
        <end position="403"/>
    </location>
</feature>
<dbReference type="PANTHER" id="PTHR34606:SF15">
    <property type="entry name" value="BON DOMAIN-CONTAINING PROTEIN"/>
    <property type="match status" value="1"/>
</dbReference>
<organism evidence="3 4">
    <name type="scientific">Pelotalea chapellei</name>
    <dbReference type="NCBI Taxonomy" id="44671"/>
    <lineage>
        <taxon>Bacteria</taxon>
        <taxon>Pseudomonadati</taxon>
        <taxon>Thermodesulfobacteriota</taxon>
        <taxon>Desulfuromonadia</taxon>
        <taxon>Geobacterales</taxon>
        <taxon>Geobacteraceae</taxon>
        <taxon>Pelotalea</taxon>
    </lineage>
</organism>
<dbReference type="RefSeq" id="WP_214296047.1">
    <property type="nucleotide sequence ID" value="NZ_JAHDYS010000001.1"/>
</dbReference>
<evidence type="ECO:0000256" key="1">
    <source>
        <dbReference type="SAM" id="SignalP"/>
    </source>
</evidence>
<evidence type="ECO:0000313" key="3">
    <source>
        <dbReference type="EMBL" id="MBT1070342.1"/>
    </source>
</evidence>
<sequence>MAAFPKTSLILLVLSTLLLSSMLNTPCCLSAAQEPADQSLTDAVEDKIAVDRFVPLSRINIKTLSGIVTLTGTVNTIVEKERALRLAQTVRGVKSVINTIRVTPVRRTDAEIQNDVSMLISRNPALAARRLTVETNNAIVEVSGDVQSWPERDIAIKLAKSVNGVKEVRDKLMIRFPESRSDKDIMYDVVEALRWDALVARDRIAVNVENGRVSLSGSVGSAAEKARASNLARVRGVKDIDAAKLDVTVPKPGDQRKDVVVTDEQIRKAVEMALLVDLRTNQFRVSVEVKERIVILRGVVETLASKRAAEEDSRNTYGVRAVQNRLKVNPNQEIQDARIADYIRDALSKNSRLARYKIAVGVVGGIAYLSGAVDNHFEKNEAELMASHIRGVVDVKNGLVVLDTTPYLYDPYVDSNYIYLLGDQTSQKGNWNNEILLLQKVKKQLLWNPFLDADQIKVSVDKGTVTLTGTVDSKYAKEAAAKDALNGGATLVINKLKIE</sequence>
<feature type="chain" id="PRO_5046347218" evidence="1">
    <location>
        <begin position="32"/>
        <end position="499"/>
    </location>
</feature>
<feature type="domain" description="BON" evidence="2">
    <location>
        <begin position="108"/>
        <end position="176"/>
    </location>
</feature>